<evidence type="ECO:0000313" key="2">
    <source>
        <dbReference type="EMBL" id="AHJ13056.1"/>
    </source>
</evidence>
<dbReference type="GO" id="GO:0046872">
    <property type="term" value="F:metal ion binding"/>
    <property type="evidence" value="ECO:0007669"/>
    <property type="project" value="InterPro"/>
</dbReference>
<organism evidence="2 3">
    <name type="scientific">Sulfurospirillum multivorans (strain DM 12446 / JCM 15788 / NBRC 109480)</name>
    <dbReference type="NCBI Taxonomy" id="1150621"/>
    <lineage>
        <taxon>Bacteria</taxon>
        <taxon>Pseudomonadati</taxon>
        <taxon>Campylobacterota</taxon>
        <taxon>Epsilonproteobacteria</taxon>
        <taxon>Campylobacterales</taxon>
        <taxon>Sulfurospirillaceae</taxon>
        <taxon>Sulfurospirillum</taxon>
    </lineage>
</organism>
<protein>
    <submittedName>
        <fullName evidence="2">NreA-like transcriptional regulator</fullName>
    </submittedName>
</protein>
<sequence length="89" mass="10119">MSKHSSHEDVSKRLKRAYGHLHSVIEMIEKERSCTDIAQQLHAVEKAISNAKKLLIHDHIDHCLDNAVIDGALSSDDVLNEFKQITKYL</sequence>
<dbReference type="InterPro" id="IPR038390">
    <property type="entry name" value="Metal_Tscrpt_repr_sf"/>
</dbReference>
<dbReference type="GO" id="GO:0045892">
    <property type="term" value="P:negative regulation of DNA-templated transcription"/>
    <property type="evidence" value="ECO:0007669"/>
    <property type="project" value="UniProtKB-ARBA"/>
</dbReference>
<dbReference type="Gene3D" id="1.20.58.1000">
    <property type="entry name" value="Metal-sensitive repressor, helix protomer"/>
    <property type="match status" value="1"/>
</dbReference>
<evidence type="ECO:0000313" key="3">
    <source>
        <dbReference type="Proteomes" id="UP000019322"/>
    </source>
</evidence>
<dbReference type="EMBL" id="CP007201">
    <property type="protein sequence ID" value="AHJ13056.1"/>
    <property type="molecule type" value="Genomic_DNA"/>
</dbReference>
<comment type="similarity">
    <text evidence="1">Belongs to the FrmR/RcnR family.</text>
</comment>
<dbReference type="Proteomes" id="UP000019322">
    <property type="component" value="Chromosome"/>
</dbReference>
<gene>
    <name evidence="2" type="ORF">SMUL_1801</name>
</gene>
<name>A0AA86ALT0_SULMK</name>
<dbReference type="PANTHER" id="PTHR33677">
    <property type="entry name" value="TRANSCRIPTIONAL REPRESSOR FRMR-RELATED"/>
    <property type="match status" value="1"/>
</dbReference>
<dbReference type="Pfam" id="PF02583">
    <property type="entry name" value="Trns_repr_metal"/>
    <property type="match status" value="1"/>
</dbReference>
<evidence type="ECO:0000256" key="1">
    <source>
        <dbReference type="ARBA" id="ARBA00005260"/>
    </source>
</evidence>
<dbReference type="InterPro" id="IPR003735">
    <property type="entry name" value="Metal_Tscrpt_repr"/>
</dbReference>
<dbReference type="CDD" id="cd10154">
    <property type="entry name" value="NreA-like_DUF156"/>
    <property type="match status" value="1"/>
</dbReference>
<dbReference type="GO" id="GO:0003677">
    <property type="term" value="F:DNA binding"/>
    <property type="evidence" value="ECO:0007669"/>
    <property type="project" value="InterPro"/>
</dbReference>
<reference evidence="2 3" key="1">
    <citation type="journal article" date="2014" name="Environ. Microbiol.">
        <title>Insights into organohalide respiration and the versatile catabolism of Sulfurospirillum multivorans gained from comparative genomics and physiological studies.</title>
        <authorList>
            <person name="Goris T."/>
            <person name="Schubert T."/>
            <person name="Gadkari J."/>
            <person name="Wubet T."/>
            <person name="Tarkka M."/>
            <person name="Buscot F."/>
            <person name="Adrian L."/>
            <person name="Diekert G."/>
        </authorList>
    </citation>
    <scope>NUCLEOTIDE SEQUENCE [LARGE SCALE GENOMIC DNA]</scope>
    <source>
        <strain evidence="3">DM 12446 / JCM 15788 / NBRC 109480</strain>
    </source>
</reference>
<dbReference type="AlphaFoldDB" id="A0AA86ALT0"/>
<proteinExistence type="inferred from homology"/>
<accession>A0AA86ALT0</accession>
<dbReference type="KEGG" id="smul:SMUL_1801"/>
<dbReference type="RefSeq" id="WP_025344928.1">
    <property type="nucleotide sequence ID" value="NZ_CP007201.1"/>
</dbReference>